<dbReference type="KEGG" id="dmm:dnm_063550"/>
<evidence type="ECO:0000313" key="2">
    <source>
        <dbReference type="EMBL" id="QTA90294.1"/>
    </source>
</evidence>
<dbReference type="Pfam" id="PF18735">
    <property type="entry name" value="HEPN_RiboL-PSP"/>
    <property type="match status" value="1"/>
</dbReference>
<accession>A0A975BSA6</accession>
<feature type="domain" description="RiboL-PSP-HEPN" evidence="1">
    <location>
        <begin position="17"/>
        <end position="140"/>
    </location>
</feature>
<proteinExistence type="predicted"/>
<dbReference type="Proteomes" id="UP000663722">
    <property type="component" value="Chromosome"/>
</dbReference>
<dbReference type="EMBL" id="CP061800">
    <property type="protein sequence ID" value="QTA90294.1"/>
    <property type="molecule type" value="Genomic_DNA"/>
</dbReference>
<dbReference type="InterPro" id="IPR041519">
    <property type="entry name" value="HEPN_RiboL-PSP"/>
</dbReference>
<sequence length="141" mass="16239">MNKIRTLNQLRDFLDREFLWRLKEIADLKSSVRSSSSLRRNTLTRAGVPLLYAHWEGFVKNSSLGYVSFINSQRLRYEELASCFIVFGLKAKLNQLSSSKQSRLNREIIEFMLAELSEKAVLQVENAVDTESNLSSSVFEN</sequence>
<dbReference type="AlphaFoldDB" id="A0A975BSA6"/>
<evidence type="ECO:0000259" key="1">
    <source>
        <dbReference type="Pfam" id="PF18735"/>
    </source>
</evidence>
<reference evidence="2" key="1">
    <citation type="journal article" date="2021" name="Microb. Physiol.">
        <title>Proteogenomic Insights into the Physiology of Marine, Sulfate-Reducing, Filamentous Desulfonema limicola and Desulfonema magnum.</title>
        <authorList>
            <person name="Schnaars V."/>
            <person name="Wohlbrand L."/>
            <person name="Scheve S."/>
            <person name="Hinrichs C."/>
            <person name="Reinhardt R."/>
            <person name="Rabus R."/>
        </authorList>
    </citation>
    <scope>NUCLEOTIDE SEQUENCE</scope>
    <source>
        <strain evidence="2">4be13</strain>
    </source>
</reference>
<evidence type="ECO:0000313" key="3">
    <source>
        <dbReference type="Proteomes" id="UP000663722"/>
    </source>
</evidence>
<protein>
    <submittedName>
        <fullName evidence="2">HEPN domain-containing protein</fullName>
    </submittedName>
</protein>
<keyword evidence="3" id="KW-1185">Reference proteome</keyword>
<organism evidence="2 3">
    <name type="scientific">Desulfonema magnum</name>
    <dbReference type="NCBI Taxonomy" id="45655"/>
    <lineage>
        <taxon>Bacteria</taxon>
        <taxon>Pseudomonadati</taxon>
        <taxon>Thermodesulfobacteriota</taxon>
        <taxon>Desulfobacteria</taxon>
        <taxon>Desulfobacterales</taxon>
        <taxon>Desulfococcaceae</taxon>
        <taxon>Desulfonema</taxon>
    </lineage>
</organism>
<gene>
    <name evidence="2" type="ORF">dnm_063550</name>
</gene>
<name>A0A975BSA6_9BACT</name>
<dbReference type="RefSeq" id="WP_207678557.1">
    <property type="nucleotide sequence ID" value="NZ_CP061800.1"/>
</dbReference>